<dbReference type="AlphaFoldDB" id="A0A1Q9DGC3"/>
<protein>
    <recommendedName>
        <fullName evidence="3">Class I SAM-dependent methyltransferase</fullName>
    </recommendedName>
</protein>
<evidence type="ECO:0000313" key="2">
    <source>
        <dbReference type="Proteomes" id="UP000186817"/>
    </source>
</evidence>
<dbReference type="OMA" id="FHKIANC"/>
<gene>
    <name evidence="1" type="ORF">AK812_SmicGene23803</name>
</gene>
<dbReference type="InterPro" id="IPR029063">
    <property type="entry name" value="SAM-dependent_MTases_sf"/>
</dbReference>
<reference evidence="1 2" key="1">
    <citation type="submission" date="2016-02" db="EMBL/GenBank/DDBJ databases">
        <title>Genome analysis of coral dinoflagellate symbionts highlights evolutionary adaptations to a symbiotic lifestyle.</title>
        <authorList>
            <person name="Aranda M."/>
            <person name="Li Y."/>
            <person name="Liew Y.J."/>
            <person name="Baumgarten S."/>
            <person name="Simakov O."/>
            <person name="Wilson M."/>
            <person name="Piel J."/>
            <person name="Ashoor H."/>
            <person name="Bougouffa S."/>
            <person name="Bajic V.B."/>
            <person name="Ryu T."/>
            <person name="Ravasi T."/>
            <person name="Bayer T."/>
            <person name="Micklem G."/>
            <person name="Kim H."/>
            <person name="Bhak J."/>
            <person name="Lajeunesse T.C."/>
            <person name="Voolstra C.R."/>
        </authorList>
    </citation>
    <scope>NUCLEOTIDE SEQUENCE [LARGE SCALE GENOMIC DNA]</scope>
    <source>
        <strain evidence="1 2">CCMP2467</strain>
    </source>
</reference>
<dbReference type="Gene3D" id="3.40.50.150">
    <property type="entry name" value="Vaccinia Virus protein VP39"/>
    <property type="match status" value="1"/>
</dbReference>
<comment type="caution">
    <text evidence="1">The sequence shown here is derived from an EMBL/GenBank/DDBJ whole genome shotgun (WGS) entry which is preliminary data.</text>
</comment>
<dbReference type="Proteomes" id="UP000186817">
    <property type="component" value="Unassembled WGS sequence"/>
</dbReference>
<proteinExistence type="predicted"/>
<name>A0A1Q9DGC3_SYMMI</name>
<sequence>MWELLKTEILLQTFEKLGDLEQGALPGIRNMSPWSVTSGWLLLVLHPMVQAAAAPRWWEVSSEENAKSLALYFDREARRYFVYTEGTIASSEKAFSMYFNVARGPTVQNICEVGFNAGHSTAIYINANPQAKVYSFDIGQFPYTRGNAKLMKELFPDRFEYISGPSAETVKTFAEERPDVRCDVISVDGDHSTEGTLADLDNFRKLASCRNWVLMDDAGWNSTNSAWQMAKDLGILTQVECFADMNPRPDYQFMEYPENRSWCLGFFNVHDFDDTCPVWFEESPNTKRTFVRPIEI</sequence>
<dbReference type="SUPFAM" id="SSF53335">
    <property type="entry name" value="S-adenosyl-L-methionine-dependent methyltransferases"/>
    <property type="match status" value="1"/>
</dbReference>
<evidence type="ECO:0008006" key="3">
    <source>
        <dbReference type="Google" id="ProtNLM"/>
    </source>
</evidence>
<organism evidence="1 2">
    <name type="scientific">Symbiodinium microadriaticum</name>
    <name type="common">Dinoflagellate</name>
    <name type="synonym">Zooxanthella microadriatica</name>
    <dbReference type="NCBI Taxonomy" id="2951"/>
    <lineage>
        <taxon>Eukaryota</taxon>
        <taxon>Sar</taxon>
        <taxon>Alveolata</taxon>
        <taxon>Dinophyceae</taxon>
        <taxon>Suessiales</taxon>
        <taxon>Symbiodiniaceae</taxon>
        <taxon>Symbiodinium</taxon>
    </lineage>
</organism>
<evidence type="ECO:0000313" key="1">
    <source>
        <dbReference type="EMBL" id="OLP94199.1"/>
    </source>
</evidence>
<keyword evidence="2" id="KW-1185">Reference proteome</keyword>
<accession>A0A1Q9DGC3</accession>
<dbReference type="Pfam" id="PF13578">
    <property type="entry name" value="Methyltransf_24"/>
    <property type="match status" value="1"/>
</dbReference>
<dbReference type="EMBL" id="LSRX01000553">
    <property type="protein sequence ID" value="OLP94199.1"/>
    <property type="molecule type" value="Genomic_DNA"/>
</dbReference>
<dbReference type="OrthoDB" id="406178at2759"/>